<dbReference type="Gene3D" id="3.40.309.10">
    <property type="entry name" value="Aldehyde Dehydrogenase, Chain A, domain 2"/>
    <property type="match status" value="1"/>
</dbReference>
<name>A0A1V6C5L9_UNCT6</name>
<dbReference type="InterPro" id="IPR016161">
    <property type="entry name" value="Ald_DH/histidinol_DH"/>
</dbReference>
<dbReference type="EMBL" id="MWDQ01000138">
    <property type="protein sequence ID" value="OQB72199.1"/>
    <property type="molecule type" value="Genomic_DNA"/>
</dbReference>
<dbReference type="GO" id="GO:0050661">
    <property type="term" value="F:NADP binding"/>
    <property type="evidence" value="ECO:0007669"/>
    <property type="project" value="InterPro"/>
</dbReference>
<comment type="caution">
    <text evidence="9">The sequence shown here is derived from an EMBL/GenBank/DDBJ whole genome shotgun (WGS) entry which is preliminary data.</text>
</comment>
<keyword evidence="2 7" id="KW-0028">Amino-acid biosynthesis</keyword>
<evidence type="ECO:0000256" key="1">
    <source>
        <dbReference type="ARBA" id="ARBA00004985"/>
    </source>
</evidence>
<dbReference type="PANTHER" id="PTHR11063">
    <property type="entry name" value="GLUTAMATE SEMIALDEHYDE DEHYDROGENASE"/>
    <property type="match status" value="1"/>
</dbReference>
<dbReference type="FunFam" id="3.40.309.10:FF:000006">
    <property type="entry name" value="Gamma-glutamyl phosphate reductase"/>
    <property type="match status" value="1"/>
</dbReference>
<evidence type="ECO:0000256" key="5">
    <source>
        <dbReference type="ARBA" id="ARBA00023002"/>
    </source>
</evidence>
<proteinExistence type="inferred from homology"/>
<keyword evidence="4 7" id="KW-0521">NADP</keyword>
<evidence type="ECO:0000256" key="3">
    <source>
        <dbReference type="ARBA" id="ARBA00022650"/>
    </source>
</evidence>
<reference evidence="9" key="1">
    <citation type="submission" date="2017-02" db="EMBL/GenBank/DDBJ databases">
        <title>Delving into the versatile metabolic prowess of the omnipresent phylum Bacteroidetes.</title>
        <authorList>
            <person name="Nobu M.K."/>
            <person name="Mei R."/>
            <person name="Narihiro T."/>
            <person name="Kuroda K."/>
            <person name="Liu W.-T."/>
        </authorList>
    </citation>
    <scope>NUCLEOTIDE SEQUENCE</scope>
    <source>
        <strain evidence="9">ADurb.Bin131</strain>
    </source>
</reference>
<dbReference type="InterPro" id="IPR016163">
    <property type="entry name" value="Ald_DH_C"/>
</dbReference>
<comment type="similarity">
    <text evidence="7">Belongs to the gamma-glutamyl phosphate reductase family.</text>
</comment>
<keyword evidence="5 7" id="KW-0560">Oxidoreductase</keyword>
<comment type="function">
    <text evidence="7">Catalyzes the NADPH-dependent reduction of L-glutamate 5-phosphate into L-glutamate 5-semialdehyde and phosphate. The product spontaneously undergoes cyclization to form 1-pyrroline-5-carboxylate.</text>
</comment>
<evidence type="ECO:0000256" key="7">
    <source>
        <dbReference type="HAMAP-Rule" id="MF_00412"/>
    </source>
</evidence>
<protein>
    <recommendedName>
        <fullName evidence="7">Gamma-glutamyl phosphate reductase</fullName>
        <shortName evidence="7">GPR</shortName>
        <ecNumber evidence="7">1.2.1.41</ecNumber>
    </recommendedName>
    <alternativeName>
        <fullName evidence="7">Glutamate-5-semialdehyde dehydrogenase</fullName>
    </alternativeName>
    <alternativeName>
        <fullName evidence="7">Glutamyl-gamma-semialdehyde dehydrogenase</fullName>
        <shortName evidence="7">GSA dehydrogenase</shortName>
    </alternativeName>
</protein>
<dbReference type="NCBIfam" id="TIGR00407">
    <property type="entry name" value="proA"/>
    <property type="match status" value="1"/>
</dbReference>
<organism evidence="9">
    <name type="scientific">candidate division TA06 bacterium ADurb.Bin131</name>
    <dbReference type="NCBI Taxonomy" id="1852827"/>
    <lineage>
        <taxon>Bacteria</taxon>
        <taxon>Bacteria division TA06</taxon>
    </lineage>
</organism>
<dbReference type="PANTHER" id="PTHR11063:SF8">
    <property type="entry name" value="DELTA-1-PYRROLINE-5-CARBOXYLATE SYNTHASE"/>
    <property type="match status" value="1"/>
</dbReference>
<dbReference type="NCBIfam" id="NF001221">
    <property type="entry name" value="PRK00197.1"/>
    <property type="match status" value="1"/>
</dbReference>
<accession>A0A1V6C5L9</accession>
<keyword evidence="7" id="KW-0963">Cytoplasm</keyword>
<dbReference type="PROSITE" id="PS01223">
    <property type="entry name" value="PROA"/>
    <property type="match status" value="1"/>
</dbReference>
<evidence type="ECO:0000256" key="2">
    <source>
        <dbReference type="ARBA" id="ARBA00022605"/>
    </source>
</evidence>
<dbReference type="HAMAP" id="MF_00412">
    <property type="entry name" value="ProA"/>
    <property type="match status" value="1"/>
</dbReference>
<dbReference type="UniPathway" id="UPA00098">
    <property type="reaction ID" value="UER00360"/>
</dbReference>
<dbReference type="InterPro" id="IPR020593">
    <property type="entry name" value="G-glutamylP_reductase_CS"/>
</dbReference>
<sequence>MDWKKGILNQIQRTHKCCFEMSHIETQKKNEFLMHLSDIIEKKTDIIIKENQKDVRKCEKQNYSQAFIDRLLLTESRIRKMSSSLVNIAKLDDPVGTVIRETTRPNGLLIKKVRVPIGVIAIIYESRPDVTIEAASLCIKSGNCVILRGGKEAVFSNSILVECIKEALYLAHMSPDAVNLVKTGGRMGVKYLLSLNNLIDLVIPRGGESLIKTVVSISTIPVIKHYKGVCHIYVDKEADIEMALNVCLNAKIQRPGTCNAVEKLLVHKDIAKIFLPRMAELFVENNVEIRGCPETMKIIDSAKPASEDDWYEEYLDLIISIKIVEDVNEAIAHINKYGTKHSDAIITDNNSYAGKFLEEVDSACVYHNASTRFTDGGEFGLGAEIGISTDKIHARGPMALEELTIYKYVIYGNGQTRT</sequence>
<evidence type="ECO:0000256" key="6">
    <source>
        <dbReference type="ARBA" id="ARBA00049024"/>
    </source>
</evidence>
<comment type="pathway">
    <text evidence="1 7">Amino-acid biosynthesis; L-proline biosynthesis; L-glutamate 5-semialdehyde from L-glutamate: step 2/2.</text>
</comment>
<dbReference type="GO" id="GO:0004350">
    <property type="term" value="F:glutamate-5-semialdehyde dehydrogenase activity"/>
    <property type="evidence" value="ECO:0007669"/>
    <property type="project" value="UniProtKB-UniRule"/>
</dbReference>
<evidence type="ECO:0000259" key="8">
    <source>
        <dbReference type="Pfam" id="PF00171"/>
    </source>
</evidence>
<evidence type="ECO:0000313" key="9">
    <source>
        <dbReference type="EMBL" id="OQB72199.1"/>
    </source>
</evidence>
<dbReference type="GO" id="GO:0005737">
    <property type="term" value="C:cytoplasm"/>
    <property type="evidence" value="ECO:0007669"/>
    <property type="project" value="UniProtKB-SubCell"/>
</dbReference>
<evidence type="ECO:0000256" key="4">
    <source>
        <dbReference type="ARBA" id="ARBA00022857"/>
    </source>
</evidence>
<comment type="subcellular location">
    <subcellularLocation>
        <location evidence="7">Cytoplasm</location>
    </subcellularLocation>
</comment>
<dbReference type="InterPro" id="IPR000965">
    <property type="entry name" value="GPR_dom"/>
</dbReference>
<dbReference type="AlphaFoldDB" id="A0A1V6C5L9"/>
<dbReference type="SUPFAM" id="SSF53720">
    <property type="entry name" value="ALDH-like"/>
    <property type="match status" value="1"/>
</dbReference>
<dbReference type="Proteomes" id="UP000485562">
    <property type="component" value="Unassembled WGS sequence"/>
</dbReference>
<dbReference type="GO" id="GO:0055129">
    <property type="term" value="P:L-proline biosynthetic process"/>
    <property type="evidence" value="ECO:0007669"/>
    <property type="project" value="UniProtKB-UniRule"/>
</dbReference>
<dbReference type="PIRSF" id="PIRSF000151">
    <property type="entry name" value="GPR"/>
    <property type="match status" value="1"/>
</dbReference>
<dbReference type="Pfam" id="PF00171">
    <property type="entry name" value="Aldedh"/>
    <property type="match status" value="1"/>
</dbReference>
<dbReference type="EC" id="1.2.1.41" evidence="7"/>
<comment type="catalytic activity">
    <reaction evidence="6 7">
        <text>L-glutamate 5-semialdehyde + phosphate + NADP(+) = L-glutamyl 5-phosphate + NADPH + H(+)</text>
        <dbReference type="Rhea" id="RHEA:19541"/>
        <dbReference type="ChEBI" id="CHEBI:15378"/>
        <dbReference type="ChEBI" id="CHEBI:43474"/>
        <dbReference type="ChEBI" id="CHEBI:57783"/>
        <dbReference type="ChEBI" id="CHEBI:58066"/>
        <dbReference type="ChEBI" id="CHEBI:58274"/>
        <dbReference type="ChEBI" id="CHEBI:58349"/>
        <dbReference type="EC" id="1.2.1.41"/>
    </reaction>
</comment>
<dbReference type="InterPro" id="IPR016162">
    <property type="entry name" value="Ald_DH_N"/>
</dbReference>
<dbReference type="Gene3D" id="3.40.605.10">
    <property type="entry name" value="Aldehyde Dehydrogenase, Chain A, domain 1"/>
    <property type="match status" value="1"/>
</dbReference>
<feature type="domain" description="Aldehyde dehydrogenase" evidence="8">
    <location>
        <begin position="18"/>
        <end position="282"/>
    </location>
</feature>
<gene>
    <name evidence="7 9" type="primary">proA</name>
    <name evidence="9" type="ORF">BWX89_01443</name>
</gene>
<dbReference type="InterPro" id="IPR015590">
    <property type="entry name" value="Aldehyde_DH_dom"/>
</dbReference>
<dbReference type="InterPro" id="IPR012134">
    <property type="entry name" value="Glu-5-SA_DH"/>
</dbReference>
<keyword evidence="3 7" id="KW-0641">Proline biosynthesis</keyword>
<dbReference type="CDD" id="cd07079">
    <property type="entry name" value="ALDH_F18-19_ProA-GPR"/>
    <property type="match status" value="1"/>
</dbReference>